<dbReference type="Proteomes" id="UP000694867">
    <property type="component" value="Unplaced"/>
</dbReference>
<keyword evidence="2" id="KW-1185">Reference proteome</keyword>
<dbReference type="KEGG" id="goe:100898033"/>
<evidence type="ECO:0000313" key="3">
    <source>
        <dbReference type="RefSeq" id="XP_003743302.1"/>
    </source>
</evidence>
<sequence length="167" mass="19165">MKFVLLIAALVAQAYTATDKQIANTCKYPKSYQRNTRLEDYFGKESLIVSIEDNKCFKQNITQDQDGQQVTWDIDSESSDDLKPRYVFDRENDGIYNEVSPDDSYRQYIIPTRVDTTIYVVNCFSNDTAVIWIVGIPTEECDLKCARDSVKEDGFEFSDGICDDEQS</sequence>
<name>A0AAJ6VXC7_9ACAR</name>
<dbReference type="AlphaFoldDB" id="A0AAJ6VXC7"/>
<keyword evidence="1" id="KW-0732">Signal</keyword>
<organism evidence="2 3">
    <name type="scientific">Galendromus occidentalis</name>
    <name type="common">western predatory mite</name>
    <dbReference type="NCBI Taxonomy" id="34638"/>
    <lineage>
        <taxon>Eukaryota</taxon>
        <taxon>Metazoa</taxon>
        <taxon>Ecdysozoa</taxon>
        <taxon>Arthropoda</taxon>
        <taxon>Chelicerata</taxon>
        <taxon>Arachnida</taxon>
        <taxon>Acari</taxon>
        <taxon>Parasitiformes</taxon>
        <taxon>Mesostigmata</taxon>
        <taxon>Gamasina</taxon>
        <taxon>Phytoseioidea</taxon>
        <taxon>Phytoseiidae</taxon>
        <taxon>Typhlodrominae</taxon>
        <taxon>Galendromus</taxon>
    </lineage>
</organism>
<proteinExistence type="predicted"/>
<reference evidence="3" key="1">
    <citation type="submission" date="2025-08" db="UniProtKB">
        <authorList>
            <consortium name="RefSeq"/>
        </authorList>
    </citation>
    <scope>IDENTIFICATION</scope>
</reference>
<gene>
    <name evidence="3" type="primary">LOC100898033</name>
</gene>
<feature type="chain" id="PRO_5042555458" evidence="1">
    <location>
        <begin position="17"/>
        <end position="167"/>
    </location>
</feature>
<accession>A0AAJ6VXC7</accession>
<protein>
    <submittedName>
        <fullName evidence="3">Uncharacterized protein LOC100898033 isoform X1</fullName>
    </submittedName>
</protein>
<evidence type="ECO:0000313" key="2">
    <source>
        <dbReference type="Proteomes" id="UP000694867"/>
    </source>
</evidence>
<dbReference type="GeneID" id="100898033"/>
<evidence type="ECO:0000256" key="1">
    <source>
        <dbReference type="SAM" id="SignalP"/>
    </source>
</evidence>
<dbReference type="RefSeq" id="XP_003743302.1">
    <property type="nucleotide sequence ID" value="XM_003743254.2"/>
</dbReference>
<feature type="signal peptide" evidence="1">
    <location>
        <begin position="1"/>
        <end position="16"/>
    </location>
</feature>